<comment type="caution">
    <text evidence="2">The sequence shown here is derived from an EMBL/GenBank/DDBJ whole genome shotgun (WGS) entry which is preliminary data.</text>
</comment>
<proteinExistence type="predicted"/>
<reference evidence="2 3" key="1">
    <citation type="submission" date="2014-04" db="EMBL/GenBank/DDBJ databases">
        <title>Genome assembly of Hyalangium minutum DSM 14724.</title>
        <authorList>
            <person name="Sharma G."/>
            <person name="Subramanian S."/>
        </authorList>
    </citation>
    <scope>NUCLEOTIDE SEQUENCE [LARGE SCALE GENOMIC DNA]</scope>
    <source>
        <strain evidence="2 3">DSM 14724</strain>
    </source>
</reference>
<protein>
    <submittedName>
        <fullName evidence="2">Pilin</fullName>
    </submittedName>
</protein>
<dbReference type="Proteomes" id="UP000028725">
    <property type="component" value="Unassembled WGS sequence"/>
</dbReference>
<evidence type="ECO:0000256" key="1">
    <source>
        <dbReference type="SAM" id="MobiDB-lite"/>
    </source>
</evidence>
<keyword evidence="3" id="KW-1185">Reference proteome</keyword>
<evidence type="ECO:0000313" key="3">
    <source>
        <dbReference type="Proteomes" id="UP000028725"/>
    </source>
</evidence>
<dbReference type="EMBL" id="JMCB01000028">
    <property type="protein sequence ID" value="KFE60750.1"/>
    <property type="molecule type" value="Genomic_DNA"/>
</dbReference>
<organism evidence="2 3">
    <name type="scientific">Hyalangium minutum</name>
    <dbReference type="NCBI Taxonomy" id="394096"/>
    <lineage>
        <taxon>Bacteria</taxon>
        <taxon>Pseudomonadati</taxon>
        <taxon>Myxococcota</taxon>
        <taxon>Myxococcia</taxon>
        <taxon>Myxococcales</taxon>
        <taxon>Cystobacterineae</taxon>
        <taxon>Archangiaceae</taxon>
        <taxon>Hyalangium</taxon>
    </lineage>
</organism>
<evidence type="ECO:0000313" key="2">
    <source>
        <dbReference type="EMBL" id="KFE60750.1"/>
    </source>
</evidence>
<accession>A0A085VZ87</accession>
<feature type="region of interest" description="Disordered" evidence="1">
    <location>
        <begin position="1"/>
        <end position="21"/>
    </location>
</feature>
<name>A0A085VZ87_9BACT</name>
<dbReference type="AlphaFoldDB" id="A0A085VZ87"/>
<sequence length="102" mass="10866">MEDRSGEKASGTQGAQGVGVDTWKNKDVKPITLAELPVEVAQQVGVSGQCPDACEITLVCAGNIDRDSTLDIWSISTQKRVGPDGQTYDPGEPMPHLDDIAR</sequence>
<dbReference type="STRING" id="394096.DB31_4663"/>
<feature type="region of interest" description="Disordered" evidence="1">
    <location>
        <begin position="78"/>
        <end position="102"/>
    </location>
</feature>
<gene>
    <name evidence="2" type="ORF">DB31_4663</name>
</gene>